<gene>
    <name evidence="1" type="ORF">Scep_002349</name>
</gene>
<dbReference type="EMBL" id="JBBNAG010000001">
    <property type="protein sequence ID" value="KAK9167158.1"/>
    <property type="molecule type" value="Genomic_DNA"/>
</dbReference>
<protein>
    <submittedName>
        <fullName evidence="1">Uncharacterized protein</fullName>
    </submittedName>
</protein>
<evidence type="ECO:0000313" key="2">
    <source>
        <dbReference type="Proteomes" id="UP001419268"/>
    </source>
</evidence>
<sequence length="50" mass="5477">MLNHSSLNQMSRANSSFGKENKLLARCVVFVDVVPRSSSSGLVEAMPRIL</sequence>
<organism evidence="1 2">
    <name type="scientific">Stephania cephalantha</name>
    <dbReference type="NCBI Taxonomy" id="152367"/>
    <lineage>
        <taxon>Eukaryota</taxon>
        <taxon>Viridiplantae</taxon>
        <taxon>Streptophyta</taxon>
        <taxon>Embryophyta</taxon>
        <taxon>Tracheophyta</taxon>
        <taxon>Spermatophyta</taxon>
        <taxon>Magnoliopsida</taxon>
        <taxon>Ranunculales</taxon>
        <taxon>Menispermaceae</taxon>
        <taxon>Menispermoideae</taxon>
        <taxon>Cissampelideae</taxon>
        <taxon>Stephania</taxon>
    </lineage>
</organism>
<keyword evidence="2" id="KW-1185">Reference proteome</keyword>
<proteinExistence type="predicted"/>
<accession>A0AAP0L9V0</accession>
<reference evidence="1 2" key="1">
    <citation type="submission" date="2024-01" db="EMBL/GenBank/DDBJ databases">
        <title>Genome assemblies of Stephania.</title>
        <authorList>
            <person name="Yang L."/>
        </authorList>
    </citation>
    <scope>NUCLEOTIDE SEQUENCE [LARGE SCALE GENOMIC DNA]</scope>
    <source>
        <strain evidence="1">JXDWG</strain>
        <tissue evidence="1">Leaf</tissue>
    </source>
</reference>
<name>A0AAP0L9V0_9MAGN</name>
<comment type="caution">
    <text evidence="1">The sequence shown here is derived from an EMBL/GenBank/DDBJ whole genome shotgun (WGS) entry which is preliminary data.</text>
</comment>
<dbReference type="AlphaFoldDB" id="A0AAP0L9V0"/>
<dbReference type="Proteomes" id="UP001419268">
    <property type="component" value="Unassembled WGS sequence"/>
</dbReference>
<evidence type="ECO:0000313" key="1">
    <source>
        <dbReference type="EMBL" id="KAK9167158.1"/>
    </source>
</evidence>